<keyword evidence="4" id="KW-1185">Reference proteome</keyword>
<proteinExistence type="predicted"/>
<comment type="caution">
    <text evidence="1">The sequence shown here is derived from an EMBL/GenBank/DDBJ whole genome shotgun (WGS) entry which is preliminary data.</text>
</comment>
<sequence>IQTVIFLIAGKLDFSAINPHARQPT</sequence>
<reference evidence="1 4" key="1">
    <citation type="submission" date="2019-03" db="EMBL/GenBank/DDBJ databases">
        <title>Genomic Encyclopedia of Type Strains, Phase IV (KMG-IV): sequencing the most valuable type-strain genomes for metagenomic binning, comparative biology and taxonomic classification.</title>
        <authorList>
            <person name="Goeker M."/>
        </authorList>
    </citation>
    <scope>NUCLEOTIDE SEQUENCE [LARGE SCALE GENOMIC DNA]</scope>
    <source>
        <strain evidence="1 4">DSM 654</strain>
    </source>
</reference>
<gene>
    <name evidence="3" type="ORF">EV671_10601</name>
    <name evidence="2" type="ORF">EV671_106316</name>
    <name evidence="1" type="ORF">EV671_10954</name>
</gene>
<name>A0A4R3U3Y7_ROSSA</name>
<dbReference type="EMBL" id="SMBU01000063">
    <property type="protein sequence ID" value="TCU82628.1"/>
    <property type="molecule type" value="Genomic_DNA"/>
</dbReference>
<organism evidence="1 4">
    <name type="scientific">Roseateles saccharophilus</name>
    <name type="common">Pseudomonas saccharophila</name>
    <dbReference type="NCBI Taxonomy" id="304"/>
    <lineage>
        <taxon>Bacteria</taxon>
        <taxon>Pseudomonadati</taxon>
        <taxon>Pseudomonadota</taxon>
        <taxon>Betaproteobacteria</taxon>
        <taxon>Burkholderiales</taxon>
        <taxon>Sphaerotilaceae</taxon>
        <taxon>Roseateles</taxon>
    </lineage>
</organism>
<dbReference type="Proteomes" id="UP000295110">
    <property type="component" value="Unassembled WGS sequence"/>
</dbReference>
<feature type="non-terminal residue" evidence="1">
    <location>
        <position position="1"/>
    </location>
</feature>
<dbReference type="AlphaFoldDB" id="A0A4R3U3Y7"/>
<accession>A0A4R3U3Y7</accession>
<evidence type="ECO:0000313" key="2">
    <source>
        <dbReference type="EMBL" id="TCU82628.1"/>
    </source>
</evidence>
<evidence type="ECO:0000313" key="3">
    <source>
        <dbReference type="EMBL" id="TCU83051.1"/>
    </source>
</evidence>
<evidence type="ECO:0000313" key="1">
    <source>
        <dbReference type="EMBL" id="TCU80285.1"/>
    </source>
</evidence>
<evidence type="ECO:0000313" key="4">
    <source>
        <dbReference type="Proteomes" id="UP000295110"/>
    </source>
</evidence>
<dbReference type="EMBL" id="SMBU01000095">
    <property type="protein sequence ID" value="TCU80285.1"/>
    <property type="molecule type" value="Genomic_DNA"/>
</dbReference>
<protein>
    <submittedName>
        <fullName evidence="1">Uncharacterized protein</fullName>
    </submittedName>
</protein>
<dbReference type="EMBL" id="SMBU01000060">
    <property type="protein sequence ID" value="TCU83051.1"/>
    <property type="molecule type" value="Genomic_DNA"/>
</dbReference>